<feature type="transmembrane region" description="Helical" evidence="18">
    <location>
        <begin position="141"/>
        <end position="163"/>
    </location>
</feature>
<evidence type="ECO:0000256" key="10">
    <source>
        <dbReference type="ARBA" id="ARBA00022695"/>
    </source>
</evidence>
<evidence type="ECO:0000256" key="14">
    <source>
        <dbReference type="ARBA" id="ARBA00023209"/>
    </source>
</evidence>
<feature type="compositionally biased region" description="Basic residues" evidence="17">
    <location>
        <begin position="676"/>
        <end position="685"/>
    </location>
</feature>
<feature type="compositionally biased region" description="Polar residues" evidence="17">
    <location>
        <begin position="632"/>
        <end position="674"/>
    </location>
</feature>
<evidence type="ECO:0000256" key="7">
    <source>
        <dbReference type="ARBA" id="ARBA00022516"/>
    </source>
</evidence>
<feature type="transmembrane region" description="Helical" evidence="18">
    <location>
        <begin position="1058"/>
        <end position="1080"/>
    </location>
</feature>
<dbReference type="PANTHER" id="PTHR13773">
    <property type="entry name" value="PHOSPHATIDATE CYTIDYLYLTRANSFERASE"/>
    <property type="match status" value="1"/>
</dbReference>
<dbReference type="PANTHER" id="PTHR13773:SF8">
    <property type="entry name" value="PHOSPHATIDATE CYTIDYLYLTRANSFERASE, PHOTORECEPTOR-SPECIFIC"/>
    <property type="match status" value="1"/>
</dbReference>
<dbReference type="InterPro" id="IPR016720">
    <property type="entry name" value="PC_Trfase_euk"/>
</dbReference>
<evidence type="ECO:0000256" key="11">
    <source>
        <dbReference type="ARBA" id="ARBA00022989"/>
    </source>
</evidence>
<feature type="transmembrane region" description="Helical" evidence="18">
    <location>
        <begin position="394"/>
        <end position="420"/>
    </location>
</feature>
<comment type="similarity">
    <text evidence="5 16">Belongs to the CDS family.</text>
</comment>
<evidence type="ECO:0000256" key="8">
    <source>
        <dbReference type="ARBA" id="ARBA00022679"/>
    </source>
</evidence>
<evidence type="ECO:0000256" key="4">
    <source>
        <dbReference type="ARBA" id="ARBA00005189"/>
    </source>
</evidence>
<comment type="catalytic activity">
    <reaction evidence="1 16">
        <text>a 1,2-diacyl-sn-glycero-3-phosphate + CTP + H(+) = a CDP-1,2-diacyl-sn-glycerol + diphosphate</text>
        <dbReference type="Rhea" id="RHEA:16229"/>
        <dbReference type="ChEBI" id="CHEBI:15378"/>
        <dbReference type="ChEBI" id="CHEBI:33019"/>
        <dbReference type="ChEBI" id="CHEBI:37563"/>
        <dbReference type="ChEBI" id="CHEBI:58332"/>
        <dbReference type="ChEBI" id="CHEBI:58608"/>
        <dbReference type="EC" id="2.7.7.41"/>
    </reaction>
</comment>
<evidence type="ECO:0000256" key="2">
    <source>
        <dbReference type="ARBA" id="ARBA00004141"/>
    </source>
</evidence>
<feature type="transmembrane region" description="Helical" evidence="18">
    <location>
        <begin position="38"/>
        <end position="63"/>
    </location>
</feature>
<evidence type="ECO:0000256" key="16">
    <source>
        <dbReference type="RuleBase" id="RU003938"/>
    </source>
</evidence>
<evidence type="ECO:0000313" key="20">
    <source>
        <dbReference type="Proteomes" id="UP001219567"/>
    </source>
</evidence>
<feature type="transmembrane region" description="Helical" evidence="18">
    <location>
        <begin position="879"/>
        <end position="899"/>
    </location>
</feature>
<feature type="transmembrane region" description="Helical" evidence="18">
    <location>
        <begin position="282"/>
        <end position="302"/>
    </location>
</feature>
<feature type="transmembrane region" description="Helical" evidence="18">
    <location>
        <begin position="110"/>
        <end position="129"/>
    </location>
</feature>
<sequence length="1164" mass="129374">MTAEEQQPLLSQDGGSVQRDTRAALGKRAKDGIGQCIALLRGIWPTCQLLIFPLLLGLILSVATPAEVDAMRSLSCVHYYSLHPSERKFKEGLDSISCRAPAVEVHFNSLMTRITISVVLANFIGMLFVGRTFTGTSRKWYTSLGLLGLALGRIPLLVMPLFQYPYLTEESMLTVSPSFMLKMYWACAILGGFSGASELVTLTVESLAVDTQGPDQRSRLFSQLQVAQLLGAAIGPILGSTAMYAFPSLANKCVGYQECLKNTKLNSPRRGSRADHLLFNTASYWLVVIFAMFGIFWVFCVADFRNDGEHSALVAHCESCEQRNSEQKSSSGPPPNYAWLGAFQRLVPVRIRPWVWDARILQFTVSEAFTAMMNEGVVVLILLMGYVFQWGSNYIAVGLTVSNACRLLMMVIGLPGLLALASRFLSKPEEVSDLAQEQIDVVLSMSRKDAKHRLRFCPEHRNTREARILDHISPKQRTLLRLWRAEVDLTVARLSYFFNAISWLMMAYGVQKKQEWVVLTGAVLLTTGSSAQPMVRSTACTVADQIVDWQDSTLPSTSTTSQQQQESEKENLPDGADSYLVIVSTLLLPCLLVGLLLRNAIYGATVESFPGATFILVAALNIARGKIGSMESSRNNRYASLTPSDSSLGESSSTISPQSDTVASNTSIQKNATRATPKRAAKSKAMKKEEDTSSVRQGSLPLSSPSKGENLTTPSSFSKGKTESSTTTPIQKTSDVSAGNATPASGQDTDASKAYWRKIRERTVFSLLMIAGFLTILLMGPPYMILLVLISETLVYREVTALFNIPGRASITGSTQTSQSEADDELDLDQRRVEKQRQELWSKTLSWYFFAVCNFFLYGESLNYYFKHVVNIDSLFLPFVRHHRFISFMLYIFGFMAFVTNLRRRNLKHQFGLFCWVHMSLLVIVFSSHFIVNNILEGMIWFWLPASLVICNDTFAYVCGMMFGRTPLISLSPKKTVEGFVGALLVTMVFAWIWAGIFQRFDYMVCPAVNLGMTAFSGITCDRNPVFLPHQAQLPEFLSRVLSSVAGQPITTFSWTPFQYHALVMAAFASLVAPFGGFFASGFKRAFNIKDFGASIPGHGGLTDRFDCQFIMGLFSYVYYSSLIRESHITVGHVMQTVVTQLPPDQQMQLLQELTQYLTSQGYF</sequence>
<reference evidence="19 20" key="1">
    <citation type="submission" date="2023-03" db="EMBL/GenBank/DDBJ databases">
        <title>Mating type loci evolution in Malassezia.</title>
        <authorList>
            <person name="Coelho M.A."/>
        </authorList>
    </citation>
    <scope>NUCLEOTIDE SEQUENCE [LARGE SCALE GENOMIC DNA]</scope>
    <source>
        <strain evidence="19 20">CBS 9725</strain>
    </source>
</reference>
<keyword evidence="20" id="KW-1185">Reference proteome</keyword>
<dbReference type="InterPro" id="IPR036259">
    <property type="entry name" value="MFS_trans_sf"/>
</dbReference>
<evidence type="ECO:0000256" key="12">
    <source>
        <dbReference type="ARBA" id="ARBA00023098"/>
    </source>
</evidence>
<name>A0AAJ5YPB2_9BASI</name>
<feature type="transmembrane region" description="Helical" evidence="18">
    <location>
        <begin position="976"/>
        <end position="995"/>
    </location>
</feature>
<dbReference type="Pfam" id="PF01148">
    <property type="entry name" value="CTP_transf_1"/>
    <property type="match status" value="1"/>
</dbReference>
<feature type="transmembrane region" description="Helical" evidence="18">
    <location>
        <begin position="763"/>
        <end position="779"/>
    </location>
</feature>
<feature type="transmembrane region" description="Helical" evidence="18">
    <location>
        <begin position="579"/>
        <end position="597"/>
    </location>
</feature>
<dbReference type="EC" id="2.7.7.41" evidence="6 16"/>
<dbReference type="EMBL" id="CP119943">
    <property type="protein sequence ID" value="WFC97725.1"/>
    <property type="molecule type" value="Genomic_DNA"/>
</dbReference>
<evidence type="ECO:0000256" key="3">
    <source>
        <dbReference type="ARBA" id="ARBA00005119"/>
    </source>
</evidence>
<dbReference type="Gene3D" id="1.20.1250.20">
    <property type="entry name" value="MFS general substrate transporter like domains"/>
    <property type="match status" value="1"/>
</dbReference>
<feature type="transmembrane region" description="Helical" evidence="18">
    <location>
        <begin position="938"/>
        <end position="964"/>
    </location>
</feature>
<evidence type="ECO:0000256" key="15">
    <source>
        <dbReference type="ARBA" id="ARBA00023264"/>
    </source>
</evidence>
<evidence type="ECO:0000256" key="6">
    <source>
        <dbReference type="ARBA" id="ARBA00012487"/>
    </source>
</evidence>
<evidence type="ECO:0000256" key="13">
    <source>
        <dbReference type="ARBA" id="ARBA00023136"/>
    </source>
</evidence>
<evidence type="ECO:0000256" key="1">
    <source>
        <dbReference type="ARBA" id="ARBA00001698"/>
    </source>
</evidence>
<dbReference type="InterPro" id="IPR000374">
    <property type="entry name" value="PC_trans"/>
</dbReference>
<evidence type="ECO:0000256" key="17">
    <source>
        <dbReference type="SAM" id="MobiDB-lite"/>
    </source>
</evidence>
<dbReference type="SUPFAM" id="SSF103473">
    <property type="entry name" value="MFS general substrate transporter"/>
    <property type="match status" value="1"/>
</dbReference>
<keyword evidence="11 18" id="KW-1133">Transmembrane helix</keyword>
<proteinExistence type="inferred from homology"/>
<keyword evidence="12" id="KW-0443">Lipid metabolism</keyword>
<keyword evidence="8 16" id="KW-0808">Transferase</keyword>
<feature type="region of interest" description="Disordered" evidence="17">
    <location>
        <begin position="632"/>
        <end position="751"/>
    </location>
</feature>
<comment type="pathway">
    <text evidence="3 16">Phospholipid metabolism; CDP-diacylglycerol biosynthesis; CDP-diacylglycerol from sn-glycerol 3-phosphate: step 3/3.</text>
</comment>
<keyword evidence="15" id="KW-1208">Phospholipid metabolism</keyword>
<evidence type="ECO:0000256" key="5">
    <source>
        <dbReference type="ARBA" id="ARBA00010185"/>
    </source>
</evidence>
<gene>
    <name evidence="19" type="primary">CDS1</name>
    <name evidence="19" type="ORF">MYAM1_000444</name>
</gene>
<feature type="transmembrane region" description="Helical" evidence="18">
    <location>
        <begin position="368"/>
        <end position="388"/>
    </location>
</feature>
<keyword evidence="10 16" id="KW-0548">Nucleotidyltransferase</keyword>
<keyword evidence="9 16" id="KW-0812">Transmembrane</keyword>
<dbReference type="GO" id="GO:0005789">
    <property type="term" value="C:endoplasmic reticulum membrane"/>
    <property type="evidence" value="ECO:0007669"/>
    <property type="project" value="TreeGrafter"/>
</dbReference>
<keyword evidence="14" id="KW-0594">Phospholipid biosynthesis</keyword>
<evidence type="ECO:0000256" key="18">
    <source>
        <dbReference type="SAM" id="Phobius"/>
    </source>
</evidence>
<dbReference type="GO" id="GO:0004605">
    <property type="term" value="F:phosphatidate cytidylyltransferase activity"/>
    <property type="evidence" value="ECO:0007669"/>
    <property type="project" value="UniProtKB-EC"/>
</dbReference>
<feature type="transmembrane region" description="Helical" evidence="18">
    <location>
        <begin position="609"/>
        <end position="627"/>
    </location>
</feature>
<feature type="transmembrane region" description="Helical" evidence="18">
    <location>
        <begin position="183"/>
        <end position="205"/>
    </location>
</feature>
<keyword evidence="13 18" id="KW-0472">Membrane</keyword>
<protein>
    <recommendedName>
        <fullName evidence="6 16">Phosphatidate cytidylyltransferase</fullName>
        <ecNumber evidence="6 16">2.7.7.41</ecNumber>
    </recommendedName>
</protein>
<keyword evidence="7" id="KW-0444">Lipid biosynthesis</keyword>
<evidence type="ECO:0000256" key="9">
    <source>
        <dbReference type="ARBA" id="ARBA00022692"/>
    </source>
</evidence>
<dbReference type="GO" id="GO:0008654">
    <property type="term" value="P:phospholipid biosynthetic process"/>
    <property type="evidence" value="ECO:0007669"/>
    <property type="project" value="UniProtKB-KW"/>
</dbReference>
<dbReference type="PROSITE" id="PS01315">
    <property type="entry name" value="CDS"/>
    <property type="match status" value="1"/>
</dbReference>
<evidence type="ECO:0000313" key="19">
    <source>
        <dbReference type="EMBL" id="WFC97725.1"/>
    </source>
</evidence>
<accession>A0AAJ5YPB2</accession>
<organism evidence="19 20">
    <name type="scientific">Malassezia yamatoensis</name>
    <dbReference type="NCBI Taxonomy" id="253288"/>
    <lineage>
        <taxon>Eukaryota</taxon>
        <taxon>Fungi</taxon>
        <taxon>Dikarya</taxon>
        <taxon>Basidiomycota</taxon>
        <taxon>Ustilaginomycotina</taxon>
        <taxon>Malasseziomycetes</taxon>
        <taxon>Malasseziales</taxon>
        <taxon>Malasseziaceae</taxon>
        <taxon>Malassezia</taxon>
    </lineage>
</organism>
<dbReference type="AlphaFoldDB" id="A0AAJ5YPB2"/>
<comment type="subcellular location">
    <subcellularLocation>
        <location evidence="2">Membrane</location>
        <topology evidence="2">Multi-pass membrane protein</topology>
    </subcellularLocation>
</comment>
<comment type="pathway">
    <text evidence="4">Lipid metabolism.</text>
</comment>
<feature type="compositionally biased region" description="Polar residues" evidence="17">
    <location>
        <begin position="694"/>
        <end position="749"/>
    </location>
</feature>
<dbReference type="Proteomes" id="UP001219567">
    <property type="component" value="Chromosome 1"/>
</dbReference>
<feature type="transmembrane region" description="Helical" evidence="18">
    <location>
        <begin position="226"/>
        <end position="246"/>
    </location>
</feature>
<feature type="transmembrane region" description="Helical" evidence="18">
    <location>
        <begin position="911"/>
        <end position="932"/>
    </location>
</feature>